<proteinExistence type="predicted"/>
<protein>
    <submittedName>
        <fullName evidence="2">Uncharacterized protein</fullName>
    </submittedName>
</protein>
<sequence length="597" mass="65058">MLDIPSDILNRTGSCNFWISGGQQPGPTDTFAPRMQDKMRFPSTRRAWSECPLCKASMERAPSLQAPRSKVSWRHTGEWRAAQAPPGLQEDVNSTMQSSEARAAVSGPRSAAEASLPELRKSPRLGSLCASRWMRTRGDRQLLPMKAQGSTPGFKFVEKSNSHPNPRPASPRPRLGRAPEADPTREQTDEVLTQRGQSATTQGEMFFQAHQNTEAFHPGWGDAVYVKHLQELGPSKTSTGQGIIQASVGTPASCEGPRPAVGITESWQSGRRASHQQALECSSQLPLRAQSIRDFQNERQDYTKSFISELVKPYLYPGPCTWPESVHLKRHKPSALRTVCAEKRKQDEKATEERDCVREGQPSGGTSHSSDEGKYYGEACPPEKGEAQKDGLPETHRKPAMPTALTVTSGISSLQTTLYSLELTPRHQACLNPSRLRSGQHGAQDIRQTGPPGRDRTSLETLGAGGLRRGFGHHAEPENIPGGGERTPTAKAKSCAGRGTCGALQGTGPRSGDPNDSAQKGHFLGARRTMPLSQKSPVTETYVKSAKGVKIRADSSPGDCPRSRTWRAHIRSEPGEDVPGLLQQLHPPRMLRVPRAG</sequence>
<accession>A0A6B0RUR8</accession>
<dbReference type="EMBL" id="VBQZ03000098">
    <property type="protein sequence ID" value="MXQ93800.1"/>
    <property type="molecule type" value="Genomic_DNA"/>
</dbReference>
<evidence type="ECO:0000256" key="1">
    <source>
        <dbReference type="SAM" id="MobiDB-lite"/>
    </source>
</evidence>
<evidence type="ECO:0000313" key="3">
    <source>
        <dbReference type="Proteomes" id="UP000322234"/>
    </source>
</evidence>
<feature type="compositionally biased region" description="Basic and acidic residues" evidence="1">
    <location>
        <begin position="342"/>
        <end position="358"/>
    </location>
</feature>
<feature type="region of interest" description="Disordered" evidence="1">
    <location>
        <begin position="433"/>
        <end position="493"/>
    </location>
</feature>
<name>A0A6B0RUR8_9CETA</name>
<feature type="region of interest" description="Disordered" evidence="1">
    <location>
        <begin position="501"/>
        <end position="520"/>
    </location>
</feature>
<evidence type="ECO:0000313" key="2">
    <source>
        <dbReference type="EMBL" id="MXQ93800.1"/>
    </source>
</evidence>
<feature type="compositionally biased region" description="Polar residues" evidence="1">
    <location>
        <begin position="91"/>
        <end position="100"/>
    </location>
</feature>
<feature type="region of interest" description="Disordered" evidence="1">
    <location>
        <begin position="81"/>
        <end position="118"/>
    </location>
</feature>
<dbReference type="Proteomes" id="UP000322234">
    <property type="component" value="Unassembled WGS sequence"/>
</dbReference>
<comment type="caution">
    <text evidence="2">The sequence shown here is derived from an EMBL/GenBank/DDBJ whole genome shotgun (WGS) entry which is preliminary data.</text>
</comment>
<feature type="region of interest" description="Disordered" evidence="1">
    <location>
        <begin position="139"/>
        <end position="190"/>
    </location>
</feature>
<gene>
    <name evidence="2" type="ORF">E5288_WYG016865</name>
</gene>
<organism evidence="2 3">
    <name type="scientific">Bos mutus</name>
    <name type="common">wild yak</name>
    <dbReference type="NCBI Taxonomy" id="72004"/>
    <lineage>
        <taxon>Eukaryota</taxon>
        <taxon>Metazoa</taxon>
        <taxon>Chordata</taxon>
        <taxon>Craniata</taxon>
        <taxon>Vertebrata</taxon>
        <taxon>Euteleostomi</taxon>
        <taxon>Mammalia</taxon>
        <taxon>Eutheria</taxon>
        <taxon>Laurasiatheria</taxon>
        <taxon>Artiodactyla</taxon>
        <taxon>Ruminantia</taxon>
        <taxon>Pecora</taxon>
        <taxon>Bovidae</taxon>
        <taxon>Bovinae</taxon>
        <taxon>Bos</taxon>
    </lineage>
</organism>
<feature type="region of interest" description="Disordered" evidence="1">
    <location>
        <begin position="342"/>
        <end position="398"/>
    </location>
</feature>
<feature type="compositionally biased region" description="Basic and acidic residues" evidence="1">
    <location>
        <begin position="177"/>
        <end position="188"/>
    </location>
</feature>
<feature type="compositionally biased region" description="Basic and acidic residues" evidence="1">
    <location>
        <begin position="369"/>
        <end position="397"/>
    </location>
</feature>
<keyword evidence="3" id="KW-1185">Reference proteome</keyword>
<dbReference type="AlphaFoldDB" id="A0A6B0RUR8"/>
<reference evidence="2" key="1">
    <citation type="submission" date="2019-10" db="EMBL/GenBank/DDBJ databases">
        <title>The sequence and de novo assembly of the wild yak genome.</title>
        <authorList>
            <person name="Liu Y."/>
        </authorList>
    </citation>
    <scope>NUCLEOTIDE SEQUENCE [LARGE SCALE GENOMIC DNA]</scope>
    <source>
        <strain evidence="2">WY2019</strain>
    </source>
</reference>